<dbReference type="eggNOG" id="KOG0684">
    <property type="taxonomic scope" value="Eukaryota"/>
</dbReference>
<dbReference type="InterPro" id="IPR036396">
    <property type="entry name" value="Cyt_P450_sf"/>
</dbReference>
<dbReference type="GO" id="GO:0016705">
    <property type="term" value="F:oxidoreductase activity, acting on paired donors, with incorporation or reduction of molecular oxygen"/>
    <property type="evidence" value="ECO:0007669"/>
    <property type="project" value="InterPro"/>
</dbReference>
<keyword evidence="8" id="KW-1185">Reference proteome</keyword>
<feature type="binding site" description="axial binding residue" evidence="6">
    <location>
        <position position="429"/>
    </location>
    <ligand>
        <name>heme</name>
        <dbReference type="ChEBI" id="CHEBI:30413"/>
    </ligand>
    <ligandPart>
        <name>Fe</name>
        <dbReference type="ChEBI" id="CHEBI:18248"/>
    </ligandPart>
</feature>
<evidence type="ECO:0000313" key="7">
    <source>
        <dbReference type="EMBL" id="EPS26780.1"/>
    </source>
</evidence>
<reference evidence="7 8" key="1">
    <citation type="journal article" date="2013" name="PLoS ONE">
        <title>Genomic and secretomic analyses reveal unique features of the lignocellulolytic enzyme system of Penicillium decumbens.</title>
        <authorList>
            <person name="Liu G."/>
            <person name="Zhang L."/>
            <person name="Wei X."/>
            <person name="Zou G."/>
            <person name="Qin Y."/>
            <person name="Ma L."/>
            <person name="Li J."/>
            <person name="Zheng H."/>
            <person name="Wang S."/>
            <person name="Wang C."/>
            <person name="Xun L."/>
            <person name="Zhao G.-P."/>
            <person name="Zhou Z."/>
            <person name="Qu Y."/>
        </authorList>
    </citation>
    <scope>NUCLEOTIDE SEQUENCE [LARGE SCALE GENOMIC DNA]</scope>
    <source>
        <strain evidence="8">114-2 / CGMCC 5302</strain>
    </source>
</reference>
<dbReference type="PRINTS" id="PR00465">
    <property type="entry name" value="EP450IV"/>
</dbReference>
<evidence type="ECO:0000256" key="2">
    <source>
        <dbReference type="ARBA" id="ARBA00010617"/>
    </source>
</evidence>
<evidence type="ECO:0000256" key="6">
    <source>
        <dbReference type="PIRSR" id="PIRSR602403-1"/>
    </source>
</evidence>
<dbReference type="PhylomeDB" id="S7Z877"/>
<evidence type="ECO:0000256" key="1">
    <source>
        <dbReference type="ARBA" id="ARBA00001971"/>
    </source>
</evidence>
<dbReference type="CDD" id="cd11040">
    <property type="entry name" value="CYP7_CYP8-like"/>
    <property type="match status" value="1"/>
</dbReference>
<keyword evidence="5 6" id="KW-0408">Iron</keyword>
<dbReference type="EMBL" id="KB644409">
    <property type="protein sequence ID" value="EPS26780.1"/>
    <property type="molecule type" value="Genomic_DNA"/>
</dbReference>
<dbReference type="InterPro" id="IPR002403">
    <property type="entry name" value="Cyt_P450_E_grp-IV"/>
</dbReference>
<evidence type="ECO:0000256" key="4">
    <source>
        <dbReference type="ARBA" id="ARBA00023002"/>
    </source>
</evidence>
<keyword evidence="3 6" id="KW-0479">Metal-binding</keyword>
<protein>
    <recommendedName>
        <fullName evidence="9">Cytochrome P450</fullName>
    </recommendedName>
</protein>
<dbReference type="AlphaFoldDB" id="S7Z877"/>
<dbReference type="Gene3D" id="1.10.630.10">
    <property type="entry name" value="Cytochrome P450"/>
    <property type="match status" value="1"/>
</dbReference>
<dbReference type="PANTHER" id="PTHR47582:SF1">
    <property type="entry name" value="P450, PUTATIVE (EUROFUNG)-RELATED"/>
    <property type="match status" value="1"/>
</dbReference>
<comment type="cofactor">
    <cofactor evidence="1 6">
        <name>heme</name>
        <dbReference type="ChEBI" id="CHEBI:30413"/>
    </cofactor>
</comment>
<dbReference type="SUPFAM" id="SSF48264">
    <property type="entry name" value="Cytochrome P450"/>
    <property type="match status" value="1"/>
</dbReference>
<evidence type="ECO:0000313" key="8">
    <source>
        <dbReference type="Proteomes" id="UP000019376"/>
    </source>
</evidence>
<dbReference type="GO" id="GO:0043386">
    <property type="term" value="P:mycotoxin biosynthetic process"/>
    <property type="evidence" value="ECO:0007669"/>
    <property type="project" value="UniProtKB-ARBA"/>
</dbReference>
<gene>
    <name evidence="7" type="ORF">PDE_01719</name>
</gene>
<comment type="similarity">
    <text evidence="2">Belongs to the cytochrome P450 family.</text>
</comment>
<dbReference type="HOGENOM" id="CLU_018012_4_2_1"/>
<name>S7Z877_PENO1</name>
<dbReference type="GO" id="GO:0020037">
    <property type="term" value="F:heme binding"/>
    <property type="evidence" value="ECO:0007669"/>
    <property type="project" value="InterPro"/>
</dbReference>
<dbReference type="GO" id="GO:0005506">
    <property type="term" value="F:iron ion binding"/>
    <property type="evidence" value="ECO:0007669"/>
    <property type="project" value="InterPro"/>
</dbReference>
<proteinExistence type="inferred from homology"/>
<dbReference type="GO" id="GO:0004497">
    <property type="term" value="F:monooxygenase activity"/>
    <property type="evidence" value="ECO:0007669"/>
    <property type="project" value="InterPro"/>
</dbReference>
<evidence type="ECO:0008006" key="9">
    <source>
        <dbReference type="Google" id="ProtNLM"/>
    </source>
</evidence>
<dbReference type="Pfam" id="PF00067">
    <property type="entry name" value="p450"/>
    <property type="match status" value="1"/>
</dbReference>
<dbReference type="InterPro" id="IPR001128">
    <property type="entry name" value="Cyt_P450"/>
</dbReference>
<sequence>MIETTHLLILGAVVALGLILLHGRRYDPREPPMVTNGIPIVGHAFGLLWNGVGHWGDQAKKHRDKPIIGLDMLVNKFYVVTSPDLVQAVQRNSKTLTFSPLLLFSAKSIAGIKNPKSLHILRDKDAGGEGLGLRIMHSMIPTLVGKPLDKLNIHMIRLIQPFIEQLSQTSTFDLYGWCKDATMAASTEATYGPLNPYADKKIQDLWWDFEGGLGLLLPNIWPSLLARKPYYARQQVADAVYKYTQADGHKQASELANVRFKATMGSGLSLEEYCLLEVSMLLAFVSNTVPAMFWCMFDFHSRPQLLEELRQEIELNALRVADDGSHSIDLTSIREKCPLLLSAFQEVLRFRSNSSPMRIVIKDTLLADKYLLKAGNSVNMPSIPLAQHPDVWGESQAVFDERRFMSTGDKQDGRRTGGFMTFGVSPTVCPGRHFASSEILLLVAMVMLRYDLEPVGGVWKEPPKVKTSMVSITGPVKGKFPVKPTLREKYAGVKWGFHVEEGKGQFPLAIG</sequence>
<dbReference type="OrthoDB" id="3366823at2759"/>
<keyword evidence="4" id="KW-0560">Oxidoreductase</keyword>
<dbReference type="InterPro" id="IPR053007">
    <property type="entry name" value="CYP450_monoxygenase_sec-met"/>
</dbReference>
<evidence type="ECO:0000256" key="5">
    <source>
        <dbReference type="ARBA" id="ARBA00023004"/>
    </source>
</evidence>
<accession>S7Z877</accession>
<keyword evidence="6" id="KW-0349">Heme</keyword>
<evidence type="ECO:0000256" key="3">
    <source>
        <dbReference type="ARBA" id="ARBA00022723"/>
    </source>
</evidence>
<dbReference type="PANTHER" id="PTHR47582">
    <property type="entry name" value="P450, PUTATIVE (EUROFUNG)-RELATED"/>
    <property type="match status" value="1"/>
</dbReference>
<dbReference type="STRING" id="933388.S7Z877"/>
<organism evidence="7 8">
    <name type="scientific">Penicillium oxalicum (strain 114-2 / CGMCC 5302)</name>
    <name type="common">Penicillium decumbens</name>
    <dbReference type="NCBI Taxonomy" id="933388"/>
    <lineage>
        <taxon>Eukaryota</taxon>
        <taxon>Fungi</taxon>
        <taxon>Dikarya</taxon>
        <taxon>Ascomycota</taxon>
        <taxon>Pezizomycotina</taxon>
        <taxon>Eurotiomycetes</taxon>
        <taxon>Eurotiomycetidae</taxon>
        <taxon>Eurotiales</taxon>
        <taxon>Aspergillaceae</taxon>
        <taxon>Penicillium</taxon>
    </lineage>
</organism>
<dbReference type="Proteomes" id="UP000019376">
    <property type="component" value="Unassembled WGS sequence"/>
</dbReference>